<evidence type="ECO:0000313" key="6">
    <source>
        <dbReference type="EMBL" id="KPV51858.1"/>
    </source>
</evidence>
<gene>
    <name evidence="6" type="ORF">SE17_18840</name>
</gene>
<dbReference type="EMBL" id="LJCR01000748">
    <property type="protein sequence ID" value="KPV51858.1"/>
    <property type="molecule type" value="Genomic_DNA"/>
</dbReference>
<feature type="binding site" evidence="4">
    <location>
        <position position="263"/>
    </location>
    <ligand>
        <name>a divalent metal cation</name>
        <dbReference type="ChEBI" id="CHEBI:60240"/>
        <label>1</label>
    </ligand>
</feature>
<dbReference type="PATRIC" id="fig|186479.3.peg.10017"/>
<accession>A0A0P9D8U9</accession>
<name>A0A0P9D8U9_9CHLR</name>
<reference evidence="6 7" key="1">
    <citation type="submission" date="2015-09" db="EMBL/GenBank/DDBJ databases">
        <title>Draft genome sequence of Kouleothrix aurantiaca JCM 19913.</title>
        <authorList>
            <person name="Hemp J."/>
        </authorList>
    </citation>
    <scope>NUCLEOTIDE SEQUENCE [LARGE SCALE GENOMIC DNA]</scope>
    <source>
        <strain evidence="6 7">COM-B</strain>
    </source>
</reference>
<feature type="compositionally biased region" description="Basic residues" evidence="5">
    <location>
        <begin position="1"/>
        <end position="11"/>
    </location>
</feature>
<evidence type="ECO:0000313" key="7">
    <source>
        <dbReference type="Proteomes" id="UP000050509"/>
    </source>
</evidence>
<feature type="binding site" evidence="4">
    <location>
        <position position="259"/>
    </location>
    <ligand>
        <name>a divalent metal cation</name>
        <dbReference type="ChEBI" id="CHEBI:60240"/>
        <label>1</label>
    </ligand>
</feature>
<dbReference type="GO" id="GO:0005737">
    <property type="term" value="C:cytoplasm"/>
    <property type="evidence" value="ECO:0007669"/>
    <property type="project" value="TreeGrafter"/>
</dbReference>
<evidence type="ECO:0000256" key="2">
    <source>
        <dbReference type="ARBA" id="ARBA00022112"/>
    </source>
</evidence>
<sequence>MPAFSHKRRNRATLAHSGAAPAARAAQAKEQPMSSEPSIQQVIDRILATTPFQPGVDTVDTVKIGDASQPIRGIATTFLATCEVIEQAAASGANLLIAHEPLFYNHLDETDWLANDPVYAAKRALIEQHGMVIWRFHDFWHTRRPDGIYVGVLRALGWQSDADAPFLCTLPPTTLADLAAQLKQRLGVDTVRMAGDADLLVRRVGLLVGSPGGRVHINVLGRDDVDALVCGEIAEWETCEYVRDATRLGMKKGLIVVGHEPSEEAGMAYLAEWLRENVPGVPAAHIPSGNPLWYA</sequence>
<dbReference type="PANTHER" id="PTHR13799">
    <property type="entry name" value="NGG1 INTERACTING FACTOR 3"/>
    <property type="match status" value="1"/>
</dbReference>
<feature type="binding site" evidence="4">
    <location>
        <position position="99"/>
    </location>
    <ligand>
        <name>a divalent metal cation</name>
        <dbReference type="ChEBI" id="CHEBI:60240"/>
        <label>1</label>
    </ligand>
</feature>
<evidence type="ECO:0000256" key="4">
    <source>
        <dbReference type="PIRSR" id="PIRSR602678-1"/>
    </source>
</evidence>
<evidence type="ECO:0000256" key="3">
    <source>
        <dbReference type="ARBA" id="ARBA00022723"/>
    </source>
</evidence>
<feature type="compositionally biased region" description="Low complexity" evidence="5">
    <location>
        <begin position="15"/>
        <end position="28"/>
    </location>
</feature>
<evidence type="ECO:0000256" key="5">
    <source>
        <dbReference type="SAM" id="MobiDB-lite"/>
    </source>
</evidence>
<comment type="caution">
    <text evidence="6">The sequence shown here is derived from an EMBL/GenBank/DDBJ whole genome shotgun (WGS) entry which is preliminary data.</text>
</comment>
<dbReference type="SUPFAM" id="SSF102705">
    <property type="entry name" value="NIF3 (NGG1p interacting factor 3)-like"/>
    <property type="match status" value="1"/>
</dbReference>
<dbReference type="Pfam" id="PF01784">
    <property type="entry name" value="DUF34_NIF3"/>
    <property type="match status" value="1"/>
</dbReference>
<dbReference type="AlphaFoldDB" id="A0A0P9D8U9"/>
<dbReference type="GO" id="GO:0046872">
    <property type="term" value="F:metal ion binding"/>
    <property type="evidence" value="ECO:0007669"/>
    <property type="project" value="UniProtKB-KW"/>
</dbReference>
<feature type="region of interest" description="Disordered" evidence="5">
    <location>
        <begin position="1"/>
        <end position="35"/>
    </location>
</feature>
<keyword evidence="3 4" id="KW-0479">Metal-binding</keyword>
<proteinExistence type="inferred from homology"/>
<organism evidence="6 7">
    <name type="scientific">Kouleothrix aurantiaca</name>
    <dbReference type="NCBI Taxonomy" id="186479"/>
    <lineage>
        <taxon>Bacteria</taxon>
        <taxon>Bacillati</taxon>
        <taxon>Chloroflexota</taxon>
        <taxon>Chloroflexia</taxon>
        <taxon>Chloroflexales</taxon>
        <taxon>Roseiflexineae</taxon>
        <taxon>Roseiflexaceae</taxon>
        <taxon>Kouleothrix</taxon>
    </lineage>
</organism>
<comment type="similarity">
    <text evidence="1">Belongs to the GTP cyclohydrolase I type 2/NIF3 family.</text>
</comment>
<dbReference type="Gene3D" id="3.40.1390.30">
    <property type="entry name" value="NIF3 (NGG1p interacting factor 3)-like"/>
    <property type="match status" value="2"/>
</dbReference>
<evidence type="ECO:0000256" key="1">
    <source>
        <dbReference type="ARBA" id="ARBA00006964"/>
    </source>
</evidence>
<protein>
    <recommendedName>
        <fullName evidence="2">GTP cyclohydrolase 1 type 2 homolog</fullName>
    </recommendedName>
</protein>
<dbReference type="PANTHER" id="PTHR13799:SF14">
    <property type="entry name" value="GTP CYCLOHYDROLASE 1 TYPE 2 HOMOLOG"/>
    <property type="match status" value="1"/>
</dbReference>
<keyword evidence="7" id="KW-1185">Reference proteome</keyword>
<dbReference type="Proteomes" id="UP000050509">
    <property type="component" value="Unassembled WGS sequence"/>
</dbReference>
<dbReference type="InterPro" id="IPR002678">
    <property type="entry name" value="DUF34/NIF3"/>
</dbReference>
<dbReference type="InterPro" id="IPR036069">
    <property type="entry name" value="DUF34/NIF3_sf"/>
</dbReference>